<organism evidence="1 2">
    <name type="scientific">Microbacterium binotii</name>
    <dbReference type="NCBI Taxonomy" id="462710"/>
    <lineage>
        <taxon>Bacteria</taxon>
        <taxon>Bacillati</taxon>
        <taxon>Actinomycetota</taxon>
        <taxon>Actinomycetes</taxon>
        <taxon>Micrococcales</taxon>
        <taxon>Microbacteriaceae</taxon>
        <taxon>Microbacterium</taxon>
    </lineage>
</organism>
<dbReference type="Proteomes" id="UP001500274">
    <property type="component" value="Unassembled WGS sequence"/>
</dbReference>
<comment type="caution">
    <text evidence="1">The sequence shown here is derived from an EMBL/GenBank/DDBJ whole genome shotgun (WGS) entry which is preliminary data.</text>
</comment>
<protein>
    <submittedName>
        <fullName evidence="1">Uncharacterized protein</fullName>
    </submittedName>
</protein>
<evidence type="ECO:0000313" key="2">
    <source>
        <dbReference type="Proteomes" id="UP001500274"/>
    </source>
</evidence>
<reference evidence="1 2" key="1">
    <citation type="journal article" date="2019" name="Int. J. Syst. Evol. Microbiol.">
        <title>The Global Catalogue of Microorganisms (GCM) 10K type strain sequencing project: providing services to taxonomists for standard genome sequencing and annotation.</title>
        <authorList>
            <consortium name="The Broad Institute Genomics Platform"/>
            <consortium name="The Broad Institute Genome Sequencing Center for Infectious Disease"/>
            <person name="Wu L."/>
            <person name="Ma J."/>
        </authorList>
    </citation>
    <scope>NUCLEOTIDE SEQUENCE [LARGE SCALE GENOMIC DNA]</scope>
    <source>
        <strain evidence="1 2">JCM 16365</strain>
    </source>
</reference>
<name>A0ABN3P8Z6_9MICO</name>
<proteinExistence type="predicted"/>
<keyword evidence="2" id="KW-1185">Reference proteome</keyword>
<evidence type="ECO:0000313" key="1">
    <source>
        <dbReference type="EMBL" id="GAA2572086.1"/>
    </source>
</evidence>
<accession>A0ABN3P8Z6</accession>
<gene>
    <name evidence="1" type="ORF">GCM10009862_08650</name>
</gene>
<dbReference type="EMBL" id="BAAARI010000005">
    <property type="protein sequence ID" value="GAA2572086.1"/>
    <property type="molecule type" value="Genomic_DNA"/>
</dbReference>
<sequence length="119" mass="13110">MRVLRMSLVDRDLLPVACTLTPGAGAAQLAAWQEFNVDYLLDLDKTAGQITVHYPKIDDATARLTELVRTEQTCCTFVTWSIDTTHPDLRLTVTGTDDALAALTFLEQTPTPATKESEQ</sequence>